<dbReference type="InterPro" id="IPR000965">
    <property type="entry name" value="GPR_dom"/>
</dbReference>
<dbReference type="InterPro" id="IPR016161">
    <property type="entry name" value="Ald_DH/histidinol_DH"/>
</dbReference>
<dbReference type="CDD" id="cd07079">
    <property type="entry name" value="ALDH_F18-19_ProA-GPR"/>
    <property type="match status" value="1"/>
</dbReference>
<dbReference type="HAMAP" id="MF_00412">
    <property type="entry name" value="ProA"/>
    <property type="match status" value="1"/>
</dbReference>
<dbReference type="UniPathway" id="UPA00098">
    <property type="reaction ID" value="UER00360"/>
</dbReference>
<evidence type="ECO:0000313" key="11">
    <source>
        <dbReference type="Proteomes" id="UP000005451"/>
    </source>
</evidence>
<dbReference type="InterPro" id="IPR012134">
    <property type="entry name" value="Glu-5-SA_DH"/>
</dbReference>
<dbReference type="Proteomes" id="UP000005451">
    <property type="component" value="Unassembled WGS sequence"/>
</dbReference>
<evidence type="ECO:0000256" key="1">
    <source>
        <dbReference type="ARBA" id="ARBA00004985"/>
    </source>
</evidence>
<dbReference type="InterPro" id="IPR016163">
    <property type="entry name" value="Ald_DH_C"/>
</dbReference>
<evidence type="ECO:0000256" key="3">
    <source>
        <dbReference type="ARBA" id="ARBA00022650"/>
    </source>
</evidence>
<keyword evidence="5 7" id="KW-0560">Oxidoreductase</keyword>
<dbReference type="NCBIfam" id="TIGR00407">
    <property type="entry name" value="proA"/>
    <property type="match status" value="1"/>
</dbReference>
<protein>
    <recommendedName>
        <fullName evidence="7">Gamma-glutamyl phosphate reductase</fullName>
        <shortName evidence="7">GPR</shortName>
        <ecNumber evidence="7">1.2.1.41</ecNumber>
    </recommendedName>
    <alternativeName>
        <fullName evidence="7">Glutamate-5-semialdehyde dehydrogenase</fullName>
    </alternativeName>
    <alternativeName>
        <fullName evidence="7">Glutamyl-gamma-semialdehyde dehydrogenase</fullName>
        <shortName evidence="7">GSA dehydrogenase</shortName>
    </alternativeName>
</protein>
<dbReference type="GO" id="GO:0055129">
    <property type="term" value="P:L-proline biosynthetic process"/>
    <property type="evidence" value="ECO:0007669"/>
    <property type="project" value="UniProtKB-UniRule"/>
</dbReference>
<dbReference type="EMBL" id="ABXA01000010">
    <property type="protein sequence ID" value="EEB36788.1"/>
    <property type="molecule type" value="Genomic_DNA"/>
</dbReference>
<keyword evidence="4 7" id="KW-0521">NADP</keyword>
<evidence type="ECO:0000256" key="5">
    <source>
        <dbReference type="ARBA" id="ARBA00023002"/>
    </source>
</evidence>
<sequence>MKKLEQSLKEKLIKMGELSKKAKKDFVKLSTKDKNKILENIKISLEENRQNILAANKKDYDKGLSNNMAEGLLDRLKLDDDRIDSMILSIDQMIKLPDPIGKMTDVRTLENGLLLGKKSVAIGSLAMIYEARPNVTLDASILAIKSSNTIILRSGKEAINSSLAIAKAIREGIKNTGFDENIVQIIDDTSRDSSTGLMQLNGYVDLLIPRGSASLINAVVKNASVPTLETGVGNCHLYVDKYADIEKALKIFENGKTQRIGVCNALESLVVHKDIDQSFYDGLNKIVEKYKLKVHACKNSIEKIKGAMPASDEDYGKEYLDYEFSVKEVQNIDEAIDHIYKYSTGHSDAIITEKIDKANKFVNQVDSACVYVNASTRFTDGSEFGFGAEIGISTQRLHARGPVGLNELTTYKYVILGEGQIRE</sequence>
<accession>B6W733</accession>
<keyword evidence="8" id="KW-0175">Coiled coil</keyword>
<reference evidence="10 11" key="2">
    <citation type="submission" date="2008-10" db="EMBL/GenBank/DDBJ databases">
        <title>Draft genome sequence of Anaerococcus hydrogenalis (DSM 7454).</title>
        <authorList>
            <person name="Sudarsanam P."/>
            <person name="Ley R."/>
            <person name="Guruge J."/>
            <person name="Turnbaugh P.J."/>
            <person name="Mahowald M."/>
            <person name="Liep D."/>
            <person name="Gordon J."/>
        </authorList>
    </citation>
    <scope>NUCLEOTIDE SEQUENCE [LARGE SCALE GENOMIC DNA]</scope>
    <source>
        <strain evidence="10 11">DSM 7454</strain>
    </source>
</reference>
<dbReference type="Gene3D" id="3.40.309.10">
    <property type="entry name" value="Aldehyde Dehydrogenase, Chain A, domain 2"/>
    <property type="match status" value="1"/>
</dbReference>
<comment type="similarity">
    <text evidence="7">Belongs to the gamma-glutamyl phosphate reductase family.</text>
</comment>
<dbReference type="InterPro" id="IPR020593">
    <property type="entry name" value="G-glutamylP_reductase_CS"/>
</dbReference>
<feature type="coiled-coil region" evidence="8">
    <location>
        <begin position="1"/>
        <end position="58"/>
    </location>
</feature>
<dbReference type="PROSITE" id="PS01223">
    <property type="entry name" value="PROA"/>
    <property type="match status" value="1"/>
</dbReference>
<comment type="function">
    <text evidence="7">Catalyzes the NADPH-dependent reduction of L-glutamate 5-phosphate into L-glutamate 5-semialdehyde and phosphate. The product spontaneously undergoes cyclization to form 1-pyrroline-5-carboxylate.</text>
</comment>
<dbReference type="PANTHER" id="PTHR11063:SF8">
    <property type="entry name" value="DELTA-1-PYRROLINE-5-CARBOXYLATE SYNTHASE"/>
    <property type="match status" value="1"/>
</dbReference>
<dbReference type="SUPFAM" id="SSF53720">
    <property type="entry name" value="ALDH-like"/>
    <property type="match status" value="1"/>
</dbReference>
<proteinExistence type="inferred from homology"/>
<dbReference type="EC" id="1.2.1.41" evidence="7"/>
<evidence type="ECO:0000256" key="7">
    <source>
        <dbReference type="HAMAP-Rule" id="MF_00412"/>
    </source>
</evidence>
<comment type="caution">
    <text evidence="10">The sequence shown here is derived from an EMBL/GenBank/DDBJ whole genome shotgun (WGS) entry which is preliminary data.</text>
</comment>
<name>B6W733_9FIRM</name>
<dbReference type="GO" id="GO:0005737">
    <property type="term" value="C:cytoplasm"/>
    <property type="evidence" value="ECO:0007669"/>
    <property type="project" value="UniProtKB-SubCell"/>
</dbReference>
<organism evidence="10 11">
    <name type="scientific">Anaerococcus hydrogenalis DSM 7454</name>
    <dbReference type="NCBI Taxonomy" id="561177"/>
    <lineage>
        <taxon>Bacteria</taxon>
        <taxon>Bacillati</taxon>
        <taxon>Bacillota</taxon>
        <taxon>Tissierellia</taxon>
        <taxon>Tissierellales</taxon>
        <taxon>Peptoniphilaceae</taxon>
        <taxon>Anaerococcus</taxon>
    </lineage>
</organism>
<dbReference type="InterPro" id="IPR015590">
    <property type="entry name" value="Aldehyde_DH_dom"/>
</dbReference>
<dbReference type="FunFam" id="3.40.309.10:FF:000006">
    <property type="entry name" value="Gamma-glutamyl phosphate reductase"/>
    <property type="match status" value="1"/>
</dbReference>
<dbReference type="AlphaFoldDB" id="B6W733"/>
<evidence type="ECO:0000256" key="8">
    <source>
        <dbReference type="SAM" id="Coils"/>
    </source>
</evidence>
<dbReference type="STRING" id="561177.ANHYDRO_00389"/>
<gene>
    <name evidence="7 10" type="primary">proA</name>
    <name evidence="10" type="ORF">ANHYDRO_00389</name>
</gene>
<dbReference type="GO" id="GO:0004350">
    <property type="term" value="F:glutamate-5-semialdehyde dehydrogenase activity"/>
    <property type="evidence" value="ECO:0007669"/>
    <property type="project" value="UniProtKB-UniRule"/>
</dbReference>
<dbReference type="GO" id="GO:0050661">
    <property type="term" value="F:NADP binding"/>
    <property type="evidence" value="ECO:0007669"/>
    <property type="project" value="InterPro"/>
</dbReference>
<evidence type="ECO:0000259" key="9">
    <source>
        <dbReference type="Pfam" id="PF00171"/>
    </source>
</evidence>
<evidence type="ECO:0000313" key="10">
    <source>
        <dbReference type="EMBL" id="EEB36788.1"/>
    </source>
</evidence>
<dbReference type="NCBIfam" id="NF001221">
    <property type="entry name" value="PRK00197.1"/>
    <property type="match status" value="1"/>
</dbReference>
<feature type="domain" description="Aldehyde dehydrogenase" evidence="9">
    <location>
        <begin position="325"/>
        <end position="385"/>
    </location>
</feature>
<dbReference type="Pfam" id="PF00171">
    <property type="entry name" value="Aldedh"/>
    <property type="match status" value="2"/>
</dbReference>
<dbReference type="Gene3D" id="3.40.605.10">
    <property type="entry name" value="Aldehyde Dehydrogenase, Chain A, domain 1"/>
    <property type="match status" value="1"/>
</dbReference>
<comment type="pathway">
    <text evidence="1 7">Amino-acid biosynthesis; L-proline biosynthesis; L-glutamate 5-semialdehyde from L-glutamate: step 2/2.</text>
</comment>
<keyword evidence="2 7" id="KW-0028">Amino-acid biosynthesis</keyword>
<keyword evidence="7" id="KW-0963">Cytoplasm</keyword>
<dbReference type="InterPro" id="IPR016162">
    <property type="entry name" value="Ald_DH_N"/>
</dbReference>
<comment type="catalytic activity">
    <reaction evidence="6 7">
        <text>L-glutamate 5-semialdehyde + phosphate + NADP(+) = L-glutamyl 5-phosphate + NADPH + H(+)</text>
        <dbReference type="Rhea" id="RHEA:19541"/>
        <dbReference type="ChEBI" id="CHEBI:15378"/>
        <dbReference type="ChEBI" id="CHEBI:43474"/>
        <dbReference type="ChEBI" id="CHEBI:57783"/>
        <dbReference type="ChEBI" id="CHEBI:58066"/>
        <dbReference type="ChEBI" id="CHEBI:58274"/>
        <dbReference type="ChEBI" id="CHEBI:58349"/>
        <dbReference type="EC" id="1.2.1.41"/>
    </reaction>
</comment>
<evidence type="ECO:0000256" key="2">
    <source>
        <dbReference type="ARBA" id="ARBA00022605"/>
    </source>
</evidence>
<dbReference type="eggNOG" id="COG0014">
    <property type="taxonomic scope" value="Bacteria"/>
</dbReference>
<keyword evidence="3 7" id="KW-0641">Proline biosynthesis</keyword>
<comment type="subcellular location">
    <subcellularLocation>
        <location evidence="7">Cytoplasm</location>
    </subcellularLocation>
</comment>
<feature type="domain" description="Aldehyde dehydrogenase" evidence="9">
    <location>
        <begin position="8"/>
        <end position="292"/>
    </location>
</feature>
<dbReference type="PIRSF" id="PIRSF000151">
    <property type="entry name" value="GPR"/>
    <property type="match status" value="1"/>
</dbReference>
<dbReference type="PANTHER" id="PTHR11063">
    <property type="entry name" value="GLUTAMATE SEMIALDEHYDE DEHYDROGENASE"/>
    <property type="match status" value="1"/>
</dbReference>
<evidence type="ECO:0000256" key="4">
    <source>
        <dbReference type="ARBA" id="ARBA00022857"/>
    </source>
</evidence>
<reference evidence="10 11" key="1">
    <citation type="submission" date="2008-09" db="EMBL/GenBank/DDBJ databases">
        <authorList>
            <person name="Fulton L."/>
            <person name="Clifton S."/>
            <person name="Fulton B."/>
            <person name="Xu J."/>
            <person name="Minx P."/>
            <person name="Pepin K.H."/>
            <person name="Johnson M."/>
            <person name="Thiruvilangam P."/>
            <person name="Bhonagiri V."/>
            <person name="Nash W.E."/>
            <person name="Mardis E.R."/>
            <person name="Wilson R.K."/>
        </authorList>
    </citation>
    <scope>NUCLEOTIDE SEQUENCE [LARGE SCALE GENOMIC DNA]</scope>
    <source>
        <strain evidence="10 11">DSM 7454</strain>
    </source>
</reference>
<evidence type="ECO:0000256" key="6">
    <source>
        <dbReference type="ARBA" id="ARBA00049024"/>
    </source>
</evidence>